<dbReference type="InterPro" id="IPR020547">
    <property type="entry name" value="ATP_synth_F1_esu_C"/>
</dbReference>
<dbReference type="InterPro" id="IPR020546">
    <property type="entry name" value="ATP_synth_F1_dsu/esu_N"/>
</dbReference>
<evidence type="ECO:0000256" key="7">
    <source>
        <dbReference type="ARBA" id="ARBA00023196"/>
    </source>
</evidence>
<keyword evidence="11" id="KW-0175">Coiled coil</keyword>
<dbReference type="NCBIfam" id="TIGR01216">
    <property type="entry name" value="ATP_synt_epsi"/>
    <property type="match status" value="1"/>
</dbReference>
<dbReference type="Pfam" id="PF02823">
    <property type="entry name" value="ATP-synt_DE_N"/>
    <property type="match status" value="1"/>
</dbReference>
<dbReference type="HAMAP" id="MF_00530">
    <property type="entry name" value="ATP_synth_epsil_bac"/>
    <property type="match status" value="1"/>
</dbReference>
<dbReference type="GO" id="GO:0046933">
    <property type="term" value="F:proton-transporting ATP synthase activity, rotational mechanism"/>
    <property type="evidence" value="ECO:0007669"/>
    <property type="project" value="UniProtKB-UniRule"/>
</dbReference>
<dbReference type="OrthoDB" id="9804110at2"/>
<keyword evidence="5 9" id="KW-0406">Ion transport</keyword>
<gene>
    <name evidence="9" type="primary">atpC</name>
    <name evidence="14" type="ordered locus">Slip_2281</name>
</gene>
<dbReference type="SUPFAM" id="SSF46604">
    <property type="entry name" value="Epsilon subunit of F1F0-ATP synthase C-terminal domain"/>
    <property type="match status" value="1"/>
</dbReference>
<comment type="function">
    <text evidence="9">Produces ATP from ADP in the presence of a proton gradient across the membrane.</text>
</comment>
<evidence type="ECO:0000256" key="5">
    <source>
        <dbReference type="ARBA" id="ARBA00023065"/>
    </source>
</evidence>
<dbReference type="Pfam" id="PF00401">
    <property type="entry name" value="ATP-synt_DE"/>
    <property type="match status" value="1"/>
</dbReference>
<evidence type="ECO:0000259" key="13">
    <source>
        <dbReference type="Pfam" id="PF02823"/>
    </source>
</evidence>
<accession>D7CJR7</accession>
<dbReference type="Proteomes" id="UP000000378">
    <property type="component" value="Chromosome"/>
</dbReference>
<dbReference type="GO" id="GO:0005524">
    <property type="term" value="F:ATP binding"/>
    <property type="evidence" value="ECO:0007669"/>
    <property type="project" value="UniProtKB-UniRule"/>
</dbReference>
<name>D7CJR7_SYNLT</name>
<dbReference type="HOGENOM" id="CLU_084338_1_0_9"/>
<dbReference type="Gene3D" id="1.20.5.440">
    <property type="entry name" value="ATP synthase delta/epsilon subunit, C-terminal domain"/>
    <property type="match status" value="1"/>
</dbReference>
<feature type="domain" description="ATP synthase F1 complex delta/epsilon subunit N-terminal" evidence="13">
    <location>
        <begin position="6"/>
        <end position="85"/>
    </location>
</feature>
<dbReference type="eggNOG" id="COG0355">
    <property type="taxonomic scope" value="Bacteria"/>
</dbReference>
<evidence type="ECO:0000256" key="2">
    <source>
        <dbReference type="ARBA" id="ARBA00005712"/>
    </source>
</evidence>
<evidence type="ECO:0000256" key="3">
    <source>
        <dbReference type="ARBA" id="ARBA00022448"/>
    </source>
</evidence>
<evidence type="ECO:0000256" key="10">
    <source>
        <dbReference type="RuleBase" id="RU003656"/>
    </source>
</evidence>
<dbReference type="NCBIfam" id="NF001846">
    <property type="entry name" value="PRK00571.1-3"/>
    <property type="match status" value="1"/>
</dbReference>
<evidence type="ECO:0000256" key="11">
    <source>
        <dbReference type="SAM" id="Coils"/>
    </source>
</evidence>
<keyword evidence="6 9" id="KW-0472">Membrane</keyword>
<dbReference type="EMBL" id="CP002048">
    <property type="protein sequence ID" value="ADI03022.1"/>
    <property type="molecule type" value="Genomic_DNA"/>
</dbReference>
<keyword evidence="9" id="KW-0375">Hydrogen ion transport</keyword>
<keyword evidence="7 9" id="KW-0139">CF(1)</keyword>
<keyword evidence="8 9" id="KW-0066">ATP synthesis</keyword>
<organism evidence="14 15">
    <name type="scientific">Syntrophothermus lipocalidus (strain DSM 12680 / TGB-C1)</name>
    <dbReference type="NCBI Taxonomy" id="643648"/>
    <lineage>
        <taxon>Bacteria</taxon>
        <taxon>Bacillati</taxon>
        <taxon>Bacillota</taxon>
        <taxon>Clostridia</taxon>
        <taxon>Eubacteriales</taxon>
        <taxon>Syntrophomonadaceae</taxon>
        <taxon>Syntrophothermus</taxon>
    </lineage>
</organism>
<dbReference type="PANTHER" id="PTHR13822">
    <property type="entry name" value="ATP SYNTHASE DELTA/EPSILON CHAIN"/>
    <property type="match status" value="1"/>
</dbReference>
<dbReference type="STRING" id="643648.Slip_2281"/>
<dbReference type="KEGG" id="slp:Slip_2281"/>
<keyword evidence="3 9" id="KW-0813">Transport</keyword>
<dbReference type="GO" id="GO:0005886">
    <property type="term" value="C:plasma membrane"/>
    <property type="evidence" value="ECO:0007669"/>
    <property type="project" value="UniProtKB-SubCell"/>
</dbReference>
<dbReference type="CDD" id="cd12152">
    <property type="entry name" value="F1-ATPase_delta"/>
    <property type="match status" value="1"/>
</dbReference>
<reference evidence="15" key="1">
    <citation type="journal article" date="2010" name="Stand. Genomic Sci.">
        <title>Complete genome sequence of Syntrophothermus lipocalidus type strain (TGB-C1T).</title>
        <authorList>
            <consortium name="US DOE Joint Genome Institute (JGI-PGF)"/>
            <person name="Djao O."/>
            <person name="Zhang X."/>
            <person name="Lucas S."/>
            <person name="Lapidus A."/>
            <person name="Glavina Del Rio T."/>
            <person name="Nolan M."/>
            <person name="Tice H."/>
            <person name="Cheng J."/>
            <person name="Han C."/>
            <person name="Tapia R."/>
            <person name="Goodwin L."/>
            <person name="Pitluck S."/>
            <person name="Liolios K."/>
            <person name="Ivanova N."/>
            <person name="Mavromatis K."/>
            <person name="Mikhailova N."/>
            <person name="Ovchinnikova G."/>
            <person name="Pati A."/>
            <person name="Brambilla E."/>
            <person name="Chen A."/>
            <person name="Palaniappan K."/>
            <person name="Land M."/>
            <person name="Hauser L."/>
            <person name="Chang Y."/>
            <person name="Jeffries C."/>
            <person name="Rohde M."/>
            <person name="Sikorski J."/>
            <person name="Spring S."/>
            <person name="Goker M."/>
            <person name="Detter J."/>
            <person name="Woyke T."/>
            <person name="Bristow J."/>
            <person name="Eisen J."/>
            <person name="Markowitz V."/>
            <person name="Hugenholtz P."/>
            <person name="Kyrpides N."/>
            <person name="Klenk H."/>
        </authorList>
    </citation>
    <scope>NUCLEOTIDE SEQUENCE [LARGE SCALE GENOMIC DNA]</scope>
    <source>
        <strain evidence="15">DSM 12680 / TGB-C1</strain>
    </source>
</reference>
<evidence type="ECO:0000256" key="9">
    <source>
        <dbReference type="HAMAP-Rule" id="MF_00530"/>
    </source>
</evidence>
<evidence type="ECO:0000313" key="15">
    <source>
        <dbReference type="Proteomes" id="UP000000378"/>
    </source>
</evidence>
<comment type="subunit">
    <text evidence="9 10">F-type ATPases have 2 components, CF(1) - the catalytic core - and CF(0) - the membrane proton channel. CF(1) has five subunits: alpha(3), beta(3), gamma(1), delta(1), epsilon(1). CF(0) has three main subunits: a, b and c.</text>
</comment>
<comment type="similarity">
    <text evidence="2 9 10">Belongs to the ATPase epsilon chain family.</text>
</comment>
<evidence type="ECO:0000256" key="4">
    <source>
        <dbReference type="ARBA" id="ARBA00022475"/>
    </source>
</evidence>
<evidence type="ECO:0000259" key="12">
    <source>
        <dbReference type="Pfam" id="PF00401"/>
    </source>
</evidence>
<keyword evidence="4 9" id="KW-1003">Cell membrane</keyword>
<evidence type="ECO:0000256" key="8">
    <source>
        <dbReference type="ARBA" id="ARBA00023310"/>
    </source>
</evidence>
<reference evidence="14 15" key="2">
    <citation type="journal article" date="2010" name="Stand. Genomic Sci.">
        <title>Complete genome sequence of Syntrophothermus lipocalidus type strain (TGB-C1).</title>
        <authorList>
            <person name="Djao O.D."/>
            <person name="Zhang X."/>
            <person name="Lucas S."/>
            <person name="Lapidus A."/>
            <person name="Del Rio T.G."/>
            <person name="Nolan M."/>
            <person name="Tice H."/>
            <person name="Cheng J.F."/>
            <person name="Han C."/>
            <person name="Tapia R."/>
            <person name="Goodwin L."/>
            <person name="Pitluck S."/>
            <person name="Liolios K."/>
            <person name="Ivanova N."/>
            <person name="Mavromatis K."/>
            <person name="Mikhailova N."/>
            <person name="Ovchinnikova G."/>
            <person name="Pati A."/>
            <person name="Brambilla E."/>
            <person name="Chen A."/>
            <person name="Palaniappan K."/>
            <person name="Land M."/>
            <person name="Hauser L."/>
            <person name="Chang Y.J."/>
            <person name="Jeffries C.D."/>
            <person name="Rohde M."/>
            <person name="Sikorski J."/>
            <person name="Spring S."/>
            <person name="Goker M."/>
            <person name="Detter J.C."/>
            <person name="Woyke T."/>
            <person name="Bristow J."/>
            <person name="Eisen J.A."/>
            <person name="Markowitz V."/>
            <person name="Hugenholtz P."/>
            <person name="Kyrpides N.C."/>
            <person name="Klenk H.P."/>
        </authorList>
    </citation>
    <scope>NUCLEOTIDE SEQUENCE [LARGE SCALE GENOMIC DNA]</scope>
    <source>
        <strain evidence="15">DSM 12680 / TGB-C1</strain>
    </source>
</reference>
<evidence type="ECO:0000256" key="6">
    <source>
        <dbReference type="ARBA" id="ARBA00023136"/>
    </source>
</evidence>
<dbReference type="InterPro" id="IPR001469">
    <property type="entry name" value="ATP_synth_F1_dsu/esu"/>
</dbReference>
<evidence type="ECO:0000313" key="14">
    <source>
        <dbReference type="EMBL" id="ADI03022.1"/>
    </source>
</evidence>
<dbReference type="RefSeq" id="WP_013176424.1">
    <property type="nucleotide sequence ID" value="NC_014220.1"/>
</dbReference>
<dbReference type="InterPro" id="IPR036771">
    <property type="entry name" value="ATPsynth_dsu/esu_N"/>
</dbReference>
<proteinExistence type="inferred from homology"/>
<dbReference type="InterPro" id="IPR036794">
    <property type="entry name" value="ATP_F1_dsu/esu_C_sf"/>
</dbReference>
<dbReference type="GO" id="GO:0045259">
    <property type="term" value="C:proton-transporting ATP synthase complex"/>
    <property type="evidence" value="ECO:0007669"/>
    <property type="project" value="UniProtKB-KW"/>
</dbReference>
<dbReference type="Gene3D" id="2.60.15.10">
    <property type="entry name" value="F0F1 ATP synthase delta/epsilon subunit, N-terminal"/>
    <property type="match status" value="1"/>
</dbReference>
<keyword evidence="15" id="KW-1185">Reference proteome</keyword>
<feature type="domain" description="ATP synthase epsilon subunit C-terminal" evidence="12">
    <location>
        <begin position="90"/>
        <end position="134"/>
    </location>
</feature>
<sequence length="139" mass="15446">MAESTFMLEVVTPERIVLSDEVEFMVVPAVEGELGVLRNHAPMVAGLKIGVLRYRGTDGITRHMAVSGGFMEVIDNEAIVLAETAERGSEIDILRAKAAKERAERRLQQRTEEINFVRAQMALQRALARIKAAEADQRL</sequence>
<dbReference type="PANTHER" id="PTHR13822:SF10">
    <property type="entry name" value="ATP SYNTHASE EPSILON CHAIN, CHLOROPLASTIC"/>
    <property type="match status" value="1"/>
</dbReference>
<protein>
    <recommendedName>
        <fullName evidence="9">ATP synthase epsilon chain</fullName>
    </recommendedName>
    <alternativeName>
        <fullName evidence="9">ATP synthase F1 sector epsilon subunit</fullName>
    </alternativeName>
    <alternativeName>
        <fullName evidence="9">F-ATPase epsilon subunit</fullName>
    </alternativeName>
</protein>
<dbReference type="NCBIfam" id="NF009980">
    <property type="entry name" value="PRK13446.1"/>
    <property type="match status" value="1"/>
</dbReference>
<dbReference type="SUPFAM" id="SSF51344">
    <property type="entry name" value="Epsilon subunit of F1F0-ATP synthase N-terminal domain"/>
    <property type="match status" value="1"/>
</dbReference>
<evidence type="ECO:0000256" key="1">
    <source>
        <dbReference type="ARBA" id="ARBA00004202"/>
    </source>
</evidence>
<comment type="subcellular location">
    <subcellularLocation>
        <location evidence="1 9">Cell membrane</location>
        <topology evidence="1 9">Peripheral membrane protein</topology>
    </subcellularLocation>
</comment>
<dbReference type="AlphaFoldDB" id="D7CJR7"/>
<feature type="coiled-coil region" evidence="11">
    <location>
        <begin position="93"/>
        <end position="136"/>
    </location>
</feature>